<proteinExistence type="predicted"/>
<feature type="domain" description="N-acetyltransferase" evidence="1">
    <location>
        <begin position="19"/>
        <end position="172"/>
    </location>
</feature>
<dbReference type="PANTHER" id="PTHR39173:SF1">
    <property type="entry name" value="ACETYLTRANSFERASE"/>
    <property type="match status" value="1"/>
</dbReference>
<dbReference type="OrthoDB" id="9797989at2"/>
<organism evidence="2 3">
    <name type="scientific">Vibrio hangzhouensis</name>
    <dbReference type="NCBI Taxonomy" id="462991"/>
    <lineage>
        <taxon>Bacteria</taxon>
        <taxon>Pseudomonadati</taxon>
        <taxon>Pseudomonadota</taxon>
        <taxon>Gammaproteobacteria</taxon>
        <taxon>Vibrionales</taxon>
        <taxon>Vibrionaceae</taxon>
        <taxon>Vibrio</taxon>
    </lineage>
</organism>
<name>A0A1H5S5Q1_9VIBR</name>
<gene>
    <name evidence="2" type="ORF">SAMN04488244_101232</name>
</gene>
<accession>A0A1H5S5Q1</accession>
<dbReference type="EMBL" id="FNVG01000001">
    <property type="protein sequence ID" value="SEF45137.1"/>
    <property type="molecule type" value="Genomic_DNA"/>
</dbReference>
<dbReference type="SUPFAM" id="SSF55729">
    <property type="entry name" value="Acyl-CoA N-acyltransferases (Nat)"/>
    <property type="match status" value="1"/>
</dbReference>
<keyword evidence="2" id="KW-0808">Transferase</keyword>
<dbReference type="RefSeq" id="WP_103878480.1">
    <property type="nucleotide sequence ID" value="NZ_FNVG01000001.1"/>
</dbReference>
<dbReference type="Proteomes" id="UP000236721">
    <property type="component" value="Unassembled WGS sequence"/>
</dbReference>
<dbReference type="InterPro" id="IPR000182">
    <property type="entry name" value="GNAT_dom"/>
</dbReference>
<keyword evidence="3" id="KW-1185">Reference proteome</keyword>
<dbReference type="AlphaFoldDB" id="A0A1H5S5Q1"/>
<dbReference type="CDD" id="cd04301">
    <property type="entry name" value="NAT_SF"/>
    <property type="match status" value="1"/>
</dbReference>
<dbReference type="Pfam" id="PF13302">
    <property type="entry name" value="Acetyltransf_3"/>
    <property type="match status" value="1"/>
</dbReference>
<evidence type="ECO:0000313" key="2">
    <source>
        <dbReference type="EMBL" id="SEF45137.1"/>
    </source>
</evidence>
<reference evidence="3" key="1">
    <citation type="submission" date="2016-10" db="EMBL/GenBank/DDBJ databases">
        <authorList>
            <person name="Varghese N."/>
            <person name="Submissions S."/>
        </authorList>
    </citation>
    <scope>NUCLEOTIDE SEQUENCE [LARGE SCALE GENOMIC DNA]</scope>
    <source>
        <strain evidence="3">CGMCC 1.7062</strain>
    </source>
</reference>
<dbReference type="PANTHER" id="PTHR39173">
    <property type="entry name" value="ACETYLTRANSFERASE"/>
    <property type="match status" value="1"/>
</dbReference>
<evidence type="ECO:0000259" key="1">
    <source>
        <dbReference type="PROSITE" id="PS51186"/>
    </source>
</evidence>
<sequence length="172" mass="19739">MRLVSPSSEYQVKFARFFQDFERYDPENADYYRRGVTDFKRYIQNLSNEEQGINLPKGYAPCSHFWMIADSGDMIGAIRVRHILHNEFLQTECGHIGYDIAPSYRSQGHGTHMLHLVLAKALQLGIETALVTADDDNFASRKVIENNGGVLDEIVYGKVFERPIARYWVSCV</sequence>
<dbReference type="InterPro" id="IPR016181">
    <property type="entry name" value="Acyl_CoA_acyltransferase"/>
</dbReference>
<dbReference type="GO" id="GO:0016747">
    <property type="term" value="F:acyltransferase activity, transferring groups other than amino-acyl groups"/>
    <property type="evidence" value="ECO:0007669"/>
    <property type="project" value="InterPro"/>
</dbReference>
<evidence type="ECO:0000313" key="3">
    <source>
        <dbReference type="Proteomes" id="UP000236721"/>
    </source>
</evidence>
<dbReference type="PROSITE" id="PS51186">
    <property type="entry name" value="GNAT"/>
    <property type="match status" value="1"/>
</dbReference>
<dbReference type="Gene3D" id="3.40.630.30">
    <property type="match status" value="1"/>
</dbReference>
<protein>
    <submittedName>
        <fullName evidence="2">Predicted acetyltransferase</fullName>
    </submittedName>
</protein>